<feature type="transmembrane region" description="Helical" evidence="2">
    <location>
        <begin position="63"/>
        <end position="83"/>
    </location>
</feature>
<keyword evidence="2" id="KW-0472">Membrane</keyword>
<feature type="region of interest" description="Disordered" evidence="1">
    <location>
        <begin position="893"/>
        <end position="913"/>
    </location>
</feature>
<feature type="region of interest" description="Disordered" evidence="1">
    <location>
        <begin position="722"/>
        <end position="742"/>
    </location>
</feature>
<organism evidence="3 4">
    <name type="scientific">Armillaria gallica</name>
    <name type="common">Bulbous honey fungus</name>
    <name type="synonym">Armillaria bulbosa</name>
    <dbReference type="NCBI Taxonomy" id="47427"/>
    <lineage>
        <taxon>Eukaryota</taxon>
        <taxon>Fungi</taxon>
        <taxon>Dikarya</taxon>
        <taxon>Basidiomycota</taxon>
        <taxon>Agaricomycotina</taxon>
        <taxon>Agaricomycetes</taxon>
        <taxon>Agaricomycetidae</taxon>
        <taxon>Agaricales</taxon>
        <taxon>Marasmiineae</taxon>
        <taxon>Physalacriaceae</taxon>
        <taxon>Armillaria</taxon>
    </lineage>
</organism>
<dbReference type="OrthoDB" id="2626014at2759"/>
<gene>
    <name evidence="3" type="ORF">ARMGADRAFT_1058542</name>
</gene>
<dbReference type="InParanoid" id="A0A2H3EBG8"/>
<dbReference type="InterPro" id="IPR036526">
    <property type="entry name" value="C-N_Hydrolase_sf"/>
</dbReference>
<dbReference type="SUPFAM" id="SSF56317">
    <property type="entry name" value="Carbon-nitrogen hydrolase"/>
    <property type="match status" value="1"/>
</dbReference>
<evidence type="ECO:0000256" key="1">
    <source>
        <dbReference type="SAM" id="MobiDB-lite"/>
    </source>
</evidence>
<feature type="compositionally biased region" description="Low complexity" evidence="1">
    <location>
        <begin position="991"/>
        <end position="1011"/>
    </location>
</feature>
<proteinExistence type="predicted"/>
<evidence type="ECO:0000313" key="3">
    <source>
        <dbReference type="EMBL" id="PBL00489.1"/>
    </source>
</evidence>
<keyword evidence="2" id="KW-1133">Transmembrane helix</keyword>
<feature type="transmembrane region" description="Helical" evidence="2">
    <location>
        <begin position="512"/>
        <end position="534"/>
    </location>
</feature>
<feature type="region of interest" description="Disordered" evidence="1">
    <location>
        <begin position="988"/>
        <end position="1012"/>
    </location>
</feature>
<feature type="region of interest" description="Disordered" evidence="1">
    <location>
        <begin position="629"/>
        <end position="651"/>
    </location>
</feature>
<evidence type="ECO:0000256" key="2">
    <source>
        <dbReference type="SAM" id="Phobius"/>
    </source>
</evidence>
<feature type="region of interest" description="Disordered" evidence="1">
    <location>
        <begin position="801"/>
        <end position="837"/>
    </location>
</feature>
<sequence>MSARRLILIDHPHLIFNALTFGTAVLATSSATLIPTVLHLSTLLVYGPLLVNRPDAAQQAALWLNLSLAKFIILLAPAIHALSSPASSLALLFLGGSITSAITLATLFIHTKLRSRVPSPWSQIMLFPALWAAVWWGVSSVSPIGRLASWAPVIDTMGYNWMLKLTGPVMDDWIAAAWAVVVSETAGAWLMSSRSFGEEEPLLGNHVASSEDEEAKASMPSWRCVVCLATLLAALTIPSFIVSDVALPVYSSDTTPFSLGCILPKRRDRQLRFEDYLQETRKLDGKAEVLLWPEGAVTFRDESERAAALAKVQESIRGSHVGVSFEESVRDPSDITGRSLLRRNGMVVVSNKSSSPHLEYYKRHLVPVAESFSLVHSTTPATIYTMDMKNPSGVKKPDWAPPPFTRPVPLTASICLDFAIPGTLAALESRPALILAPARTWEPTVGLAMWEQAKRRAAELDSTVLWCDGGEGGVSGVSGRGISEVTQVGEGSWVRSVGVEYPFNDKRTVYGVMGNSGASLFIGIMFMGGFAMFIPSPGLGNLRVDWVKERFGRFGNMLTRRRETSKELASTVSVPRVMIDTGHEAAANCGFFSYRRVRRLFCTSLSLKNKSKGKVYLDFVLSRFARRPRGSLRNSPRNSRPGPIQLAAGTDDDDAASSFFVVTAADLPISLDSPQQLILNWNSDKPNDLSATPCSTSPPSVVNNVSVLNRLRNYSRVSILPSQKRHRQRLPFPTKKSSHTSDHILDDFPDPPTHIPTPTGATSVINFVPHSTSSVVSVDTALETPKKQSIFSTERFKSLTKRAKWRRRQPTPSPLHEVPVSNEKPLPPTPTEESDKAVPPVITYCLVDPVELTASPSPRIGLDLCDPSARTSFVPPSPSWLSRNLPVPYRVPSHDSTVPEDSAVPASPPPLPIPPRLANLSDSPPLSPLEVTSWLTHLESFKFSKNNSSSSLNHYKSLSRRSSVKSISAQSFFTYSASEKENQLYSSQDHSSLLLKPSGSSPSLPHESSASAKLGSSPTLCSISIHTHIHPLLSPELSLKHPVLAEDRQIFIPTTHPDTDTNYPTDLFTAALKGVFTEARGHLLNMDLYGKTGEVVDFGGEVDYSGTAWFQDPPPQRPTPAPQSVGTPYVPDPDVIAQNEAFEFALSAAPNVLYARYKQYGQLGVLAWCSEFGELIDNLKEMGFAGNMFVSTRSQALKTCEEILRLRLTDVKMQIIIMYLSSQVSRLRRFLDGDGVWDDYPELTFPLEPMKHQATS</sequence>
<dbReference type="Gene3D" id="3.60.110.10">
    <property type="entry name" value="Carbon-nitrogen hydrolase"/>
    <property type="match status" value="1"/>
</dbReference>
<dbReference type="EMBL" id="KZ293646">
    <property type="protein sequence ID" value="PBL00489.1"/>
    <property type="molecule type" value="Genomic_DNA"/>
</dbReference>
<evidence type="ECO:0000313" key="4">
    <source>
        <dbReference type="Proteomes" id="UP000217790"/>
    </source>
</evidence>
<dbReference type="AlphaFoldDB" id="A0A2H3EBG8"/>
<dbReference type="OMA" id="YTERVAH"/>
<feature type="transmembrane region" description="Helical" evidence="2">
    <location>
        <begin position="121"/>
        <end position="138"/>
    </location>
</feature>
<feature type="transmembrane region" description="Helical" evidence="2">
    <location>
        <begin position="7"/>
        <end position="27"/>
    </location>
</feature>
<evidence type="ECO:0008006" key="5">
    <source>
        <dbReference type="Google" id="ProtNLM"/>
    </source>
</evidence>
<dbReference type="STRING" id="47427.A0A2H3EBG8"/>
<protein>
    <recommendedName>
        <fullName evidence="5">CN hydrolase domain-containing protein</fullName>
    </recommendedName>
</protein>
<reference evidence="4" key="1">
    <citation type="journal article" date="2017" name="Nat. Ecol. Evol.">
        <title>Genome expansion and lineage-specific genetic innovations in the forest pathogenic fungi Armillaria.</title>
        <authorList>
            <person name="Sipos G."/>
            <person name="Prasanna A.N."/>
            <person name="Walter M.C."/>
            <person name="O'Connor E."/>
            <person name="Balint B."/>
            <person name="Krizsan K."/>
            <person name="Kiss B."/>
            <person name="Hess J."/>
            <person name="Varga T."/>
            <person name="Slot J."/>
            <person name="Riley R."/>
            <person name="Boka B."/>
            <person name="Rigling D."/>
            <person name="Barry K."/>
            <person name="Lee J."/>
            <person name="Mihaltcheva S."/>
            <person name="LaButti K."/>
            <person name="Lipzen A."/>
            <person name="Waldron R."/>
            <person name="Moloney N.M."/>
            <person name="Sperisen C."/>
            <person name="Kredics L."/>
            <person name="Vagvoelgyi C."/>
            <person name="Patrignani A."/>
            <person name="Fitzpatrick D."/>
            <person name="Nagy I."/>
            <person name="Doyle S."/>
            <person name="Anderson J.B."/>
            <person name="Grigoriev I.V."/>
            <person name="Gueldener U."/>
            <person name="Muensterkoetter M."/>
            <person name="Nagy L.G."/>
        </authorList>
    </citation>
    <scope>NUCLEOTIDE SEQUENCE [LARGE SCALE GENOMIC DNA]</scope>
    <source>
        <strain evidence="4">Ar21-2</strain>
    </source>
</reference>
<keyword evidence="2" id="KW-0812">Transmembrane</keyword>
<dbReference type="Proteomes" id="UP000217790">
    <property type="component" value="Unassembled WGS sequence"/>
</dbReference>
<keyword evidence="4" id="KW-1185">Reference proteome</keyword>
<feature type="transmembrane region" description="Helical" evidence="2">
    <location>
        <begin position="89"/>
        <end position="109"/>
    </location>
</feature>
<accession>A0A2H3EBG8</accession>
<name>A0A2H3EBG8_ARMGA</name>